<feature type="compositionally biased region" description="Basic and acidic residues" evidence="1">
    <location>
        <begin position="221"/>
        <end position="231"/>
    </location>
</feature>
<reference evidence="2 3" key="1">
    <citation type="journal article" date="2023" name="Plants (Basel)">
        <title>Bridging the Gap: Combining Genomics and Transcriptomics Approaches to Understand Stylosanthes scabra, an Orphan Legume from the Brazilian Caatinga.</title>
        <authorList>
            <person name="Ferreira-Neto J.R.C."/>
            <person name="da Silva M.D."/>
            <person name="Binneck E."/>
            <person name="de Melo N.F."/>
            <person name="da Silva R.H."/>
            <person name="de Melo A.L.T.M."/>
            <person name="Pandolfi V."/>
            <person name="Bustamante F.O."/>
            <person name="Brasileiro-Vidal A.C."/>
            <person name="Benko-Iseppon A.M."/>
        </authorList>
    </citation>
    <scope>NUCLEOTIDE SEQUENCE [LARGE SCALE GENOMIC DNA]</scope>
    <source>
        <tissue evidence="2">Leaves</tissue>
    </source>
</reference>
<feature type="region of interest" description="Disordered" evidence="1">
    <location>
        <begin position="208"/>
        <end position="246"/>
    </location>
</feature>
<dbReference type="Proteomes" id="UP001341840">
    <property type="component" value="Unassembled WGS sequence"/>
</dbReference>
<evidence type="ECO:0000313" key="2">
    <source>
        <dbReference type="EMBL" id="MED6157522.1"/>
    </source>
</evidence>
<evidence type="ECO:0000256" key="1">
    <source>
        <dbReference type="SAM" id="MobiDB-lite"/>
    </source>
</evidence>
<proteinExistence type="predicted"/>
<sequence>MSSESEDNIERPNGPKPKSLNSRCSPSSINEILLALKDKKIKLDEIDKMGFGGLKHIAKWSVDQESYLYLAKNFDLTSNYISSDVDDIVVNAALIGCALDLPSYGFEFPALDKKISSHDAIFSRWSGSTNPKLKKFIETCPMETHVHKMEFRQAFILYVVKVKDGIADFQHSGVKHISGCMYALLILYFQRMTYGPLELCKIQPPWIKDSDDMEEGGNDPLNKKIETEEKKSHNKKRKEGEDDVIFDETEEIHVENVEISDDGQNKEGTFQHIQTWAEFAKELKG</sequence>
<gene>
    <name evidence="2" type="ORF">PIB30_023908</name>
</gene>
<name>A0ABU6U8I6_9FABA</name>
<comment type="caution">
    <text evidence="2">The sequence shown here is derived from an EMBL/GenBank/DDBJ whole genome shotgun (WGS) entry which is preliminary data.</text>
</comment>
<dbReference type="EMBL" id="JASCZI010120913">
    <property type="protein sequence ID" value="MED6157522.1"/>
    <property type="molecule type" value="Genomic_DNA"/>
</dbReference>
<dbReference type="PANTHER" id="PTHR34835">
    <property type="entry name" value="OS07G0283600 PROTEIN-RELATED"/>
    <property type="match status" value="1"/>
</dbReference>
<organism evidence="2 3">
    <name type="scientific">Stylosanthes scabra</name>
    <dbReference type="NCBI Taxonomy" id="79078"/>
    <lineage>
        <taxon>Eukaryota</taxon>
        <taxon>Viridiplantae</taxon>
        <taxon>Streptophyta</taxon>
        <taxon>Embryophyta</taxon>
        <taxon>Tracheophyta</taxon>
        <taxon>Spermatophyta</taxon>
        <taxon>Magnoliopsida</taxon>
        <taxon>eudicotyledons</taxon>
        <taxon>Gunneridae</taxon>
        <taxon>Pentapetalae</taxon>
        <taxon>rosids</taxon>
        <taxon>fabids</taxon>
        <taxon>Fabales</taxon>
        <taxon>Fabaceae</taxon>
        <taxon>Papilionoideae</taxon>
        <taxon>50 kb inversion clade</taxon>
        <taxon>dalbergioids sensu lato</taxon>
        <taxon>Dalbergieae</taxon>
        <taxon>Pterocarpus clade</taxon>
        <taxon>Stylosanthes</taxon>
    </lineage>
</organism>
<feature type="region of interest" description="Disordered" evidence="1">
    <location>
        <begin position="1"/>
        <end position="24"/>
    </location>
</feature>
<keyword evidence="3" id="KW-1185">Reference proteome</keyword>
<dbReference type="PANTHER" id="PTHR34835:SF34">
    <property type="entry name" value="OS08G0555500 PROTEIN"/>
    <property type="match status" value="1"/>
</dbReference>
<protein>
    <submittedName>
        <fullName evidence="2">Uncharacterized protein</fullName>
    </submittedName>
</protein>
<accession>A0ABU6U8I6</accession>
<evidence type="ECO:0000313" key="3">
    <source>
        <dbReference type="Proteomes" id="UP001341840"/>
    </source>
</evidence>